<dbReference type="Gene3D" id="2.120.10.30">
    <property type="entry name" value="TolB, C-terminal domain"/>
    <property type="match status" value="1"/>
</dbReference>
<dbReference type="Proteomes" id="UP000682892">
    <property type="component" value="Unassembled WGS sequence"/>
</dbReference>
<dbReference type="eggNOG" id="KOG2177">
    <property type="taxonomic scope" value="Eukaryota"/>
</dbReference>
<dbReference type="Pfam" id="PF00643">
    <property type="entry name" value="zf-B_box"/>
    <property type="match status" value="1"/>
</dbReference>
<dbReference type="SUPFAM" id="SSF57845">
    <property type="entry name" value="B-box zinc-binding domain"/>
    <property type="match status" value="1"/>
</dbReference>
<evidence type="ECO:0000256" key="3">
    <source>
        <dbReference type="ARBA" id="ARBA00022771"/>
    </source>
</evidence>
<feature type="repeat" description="NHL" evidence="6">
    <location>
        <begin position="926"/>
        <end position="972"/>
    </location>
</feature>
<dbReference type="GO" id="GO:0005654">
    <property type="term" value="C:nucleoplasm"/>
    <property type="evidence" value="ECO:0007669"/>
    <property type="project" value="TreeGrafter"/>
</dbReference>
<dbReference type="PANTHER" id="PTHR25462:SF296">
    <property type="entry name" value="MEIOTIC P26, ISOFORM F"/>
    <property type="match status" value="1"/>
</dbReference>
<dbReference type="PROSITE" id="PS50089">
    <property type="entry name" value="ZF_RING_2"/>
    <property type="match status" value="1"/>
</dbReference>
<dbReference type="SMART" id="SM00336">
    <property type="entry name" value="BBOX"/>
    <property type="match status" value="2"/>
</dbReference>
<feature type="domain" description="B box-type" evidence="9">
    <location>
        <begin position="372"/>
        <end position="419"/>
    </location>
</feature>
<feature type="repeat" description="NHL" evidence="6">
    <location>
        <begin position="879"/>
        <end position="922"/>
    </location>
</feature>
<feature type="domain" description="B box-type" evidence="9">
    <location>
        <begin position="432"/>
        <end position="475"/>
    </location>
</feature>
<keyword evidence="4" id="KW-0862">Zinc</keyword>
<evidence type="ECO:0000256" key="2">
    <source>
        <dbReference type="ARBA" id="ARBA00022737"/>
    </source>
</evidence>
<reference evidence="10" key="2">
    <citation type="journal article" date="2007" name="Science">
        <title>Genome sequence of Aedes aegypti, a major arbovirus vector.</title>
        <authorList>
            <person name="Nene V."/>
            <person name="Wortman J.R."/>
            <person name="Lawson D."/>
            <person name="Haas B."/>
            <person name="Kodira C."/>
            <person name="Tu Z.J."/>
            <person name="Loftus B."/>
            <person name="Xi Z."/>
            <person name="Megy K."/>
            <person name="Grabherr M."/>
            <person name="Ren Q."/>
            <person name="Zdobnov E.M."/>
            <person name="Lobo N.F."/>
            <person name="Campbell K.S."/>
            <person name="Brown S.E."/>
            <person name="Bonaldo M.F."/>
            <person name="Zhu J."/>
            <person name="Sinkins S.P."/>
            <person name="Hogenkamp D.G."/>
            <person name="Amedeo P."/>
            <person name="Arensburger P."/>
            <person name="Atkinson P.W."/>
            <person name="Bidwell S."/>
            <person name="Biedler J."/>
            <person name="Birney E."/>
            <person name="Bruggner R.V."/>
            <person name="Costas J."/>
            <person name="Coy M.R."/>
            <person name="Crabtree J."/>
            <person name="Crawford M."/>
            <person name="Debruyn B."/>
            <person name="Decaprio D."/>
            <person name="Eiglmeier K."/>
            <person name="Eisenstadt E."/>
            <person name="El-Dorry H."/>
            <person name="Gelbart W.M."/>
            <person name="Gomes S.L."/>
            <person name="Hammond M."/>
            <person name="Hannick L.I."/>
            <person name="Hogan J.R."/>
            <person name="Holmes M.H."/>
            <person name="Jaffe D."/>
            <person name="Johnston J.S."/>
            <person name="Kennedy R.C."/>
            <person name="Koo H."/>
            <person name="Kravitz S."/>
            <person name="Kriventseva E.V."/>
            <person name="Kulp D."/>
            <person name="Labutti K."/>
            <person name="Lee E."/>
            <person name="Li S."/>
            <person name="Lovin D.D."/>
            <person name="Mao C."/>
            <person name="Mauceli E."/>
            <person name="Menck C.F."/>
            <person name="Miller J.R."/>
            <person name="Montgomery P."/>
            <person name="Mori A."/>
            <person name="Nascimento A.L."/>
            <person name="Naveira H.F."/>
            <person name="Nusbaum C."/>
            <person name="O'leary S."/>
            <person name="Orvis J."/>
            <person name="Pertea M."/>
            <person name="Quesneville H."/>
            <person name="Reidenbach K.R."/>
            <person name="Rogers Y.H."/>
            <person name="Roth C.W."/>
            <person name="Schneider J.R."/>
            <person name="Schatz M."/>
            <person name="Shumway M."/>
            <person name="Stanke M."/>
            <person name="Stinson E.O."/>
            <person name="Tubio J.M."/>
            <person name="Vanzee J.P."/>
            <person name="Verjovski-Almeida S."/>
            <person name="Werner D."/>
            <person name="White O."/>
            <person name="Wyder S."/>
            <person name="Zeng Q."/>
            <person name="Zhao Q."/>
            <person name="Zhao Y."/>
            <person name="Hill C.A."/>
            <person name="Raikhel A.S."/>
            <person name="Soares M.B."/>
            <person name="Knudson D.L."/>
            <person name="Lee N.H."/>
            <person name="Galagan J."/>
            <person name="Salzberg S.L."/>
            <person name="Paulsen I.T."/>
            <person name="Dimopoulos G."/>
            <person name="Collins F.H."/>
            <person name="Birren B."/>
            <person name="Fraser-Liggett C.M."/>
            <person name="Severson D.W."/>
        </authorList>
    </citation>
    <scope>NUCLEOTIDE SEQUENCE [LARGE SCALE GENOMIC DNA]</scope>
    <source>
        <strain evidence="10">Liverpool</strain>
    </source>
</reference>
<evidence type="ECO:0000256" key="6">
    <source>
        <dbReference type="PROSITE-ProRule" id="PRU00504"/>
    </source>
</evidence>
<dbReference type="GO" id="GO:0008270">
    <property type="term" value="F:zinc ion binding"/>
    <property type="evidence" value="ECO:0007669"/>
    <property type="project" value="UniProtKB-KW"/>
</dbReference>
<feature type="region of interest" description="Disordered" evidence="7">
    <location>
        <begin position="152"/>
        <end position="175"/>
    </location>
</feature>
<feature type="region of interest" description="Disordered" evidence="7">
    <location>
        <begin position="1"/>
        <end position="27"/>
    </location>
</feature>
<dbReference type="AlphaFoldDB" id="J9HI93"/>
<dbReference type="InterPro" id="IPR000315">
    <property type="entry name" value="Znf_B-box"/>
</dbReference>
<keyword evidence="1" id="KW-0479">Metal-binding</keyword>
<dbReference type="PANTHER" id="PTHR25462">
    <property type="entry name" value="BONUS, ISOFORM C-RELATED"/>
    <property type="match status" value="1"/>
</dbReference>
<evidence type="ECO:0000259" key="9">
    <source>
        <dbReference type="PROSITE" id="PS50119"/>
    </source>
</evidence>
<evidence type="ECO:0000256" key="7">
    <source>
        <dbReference type="SAM" id="MobiDB-lite"/>
    </source>
</evidence>
<dbReference type="InterPro" id="IPR001841">
    <property type="entry name" value="Znf_RING"/>
</dbReference>
<keyword evidence="2" id="KW-0677">Repeat</keyword>
<dbReference type="SUPFAM" id="SSF57850">
    <property type="entry name" value="RING/U-box"/>
    <property type="match status" value="1"/>
</dbReference>
<name>J9HI93_AEDAE</name>
<dbReference type="EMBL" id="CH477345">
    <property type="protein sequence ID" value="EJY57589.1"/>
    <property type="molecule type" value="Genomic_DNA"/>
</dbReference>
<dbReference type="PaxDb" id="7159-AAEL017329-PA"/>
<dbReference type="InterPro" id="IPR018957">
    <property type="entry name" value="Znf_C3HC4_RING-type"/>
</dbReference>
<dbReference type="InterPro" id="IPR013083">
    <property type="entry name" value="Znf_RING/FYVE/PHD"/>
</dbReference>
<evidence type="ECO:0000256" key="4">
    <source>
        <dbReference type="ARBA" id="ARBA00022833"/>
    </source>
</evidence>
<dbReference type="InterPro" id="IPR047153">
    <property type="entry name" value="TRIM45/56/19-like"/>
</dbReference>
<dbReference type="STRING" id="7159.J9HI93"/>
<evidence type="ECO:0000256" key="1">
    <source>
        <dbReference type="ARBA" id="ARBA00022723"/>
    </source>
</evidence>
<dbReference type="InterPro" id="IPR017907">
    <property type="entry name" value="Znf_RING_CS"/>
</dbReference>
<dbReference type="Pfam" id="PF01436">
    <property type="entry name" value="NHL"/>
    <property type="match status" value="1"/>
</dbReference>
<dbReference type="PROSITE" id="PS50119">
    <property type="entry name" value="ZF_BBOX"/>
    <property type="match status" value="2"/>
</dbReference>
<dbReference type="CDD" id="cd14959">
    <property type="entry name" value="NHL_brat_like"/>
    <property type="match status" value="1"/>
</dbReference>
<dbReference type="PROSITE" id="PS51125">
    <property type="entry name" value="NHL"/>
    <property type="match status" value="2"/>
</dbReference>
<reference evidence="10" key="3">
    <citation type="submission" date="2012-09" db="EMBL/GenBank/DDBJ databases">
        <authorList>
            <consortium name="VectorBase"/>
        </authorList>
    </citation>
    <scope>NUCLEOTIDE SEQUENCE</scope>
    <source>
        <strain evidence="10">Liverpool</strain>
    </source>
</reference>
<dbReference type="VEuPathDB" id="VectorBase:AAEL017329"/>
<dbReference type="Gene3D" id="3.30.40.10">
    <property type="entry name" value="Zinc/RING finger domain, C3HC4 (zinc finger)"/>
    <property type="match status" value="1"/>
</dbReference>
<organism evidence="10 11">
    <name type="scientific">Aedes aegypti</name>
    <name type="common">Yellowfever mosquito</name>
    <name type="synonym">Culex aegypti</name>
    <dbReference type="NCBI Taxonomy" id="7159"/>
    <lineage>
        <taxon>Eukaryota</taxon>
        <taxon>Metazoa</taxon>
        <taxon>Ecdysozoa</taxon>
        <taxon>Arthropoda</taxon>
        <taxon>Hexapoda</taxon>
        <taxon>Insecta</taxon>
        <taxon>Pterygota</taxon>
        <taxon>Neoptera</taxon>
        <taxon>Endopterygota</taxon>
        <taxon>Diptera</taxon>
        <taxon>Nematocera</taxon>
        <taxon>Culicoidea</taxon>
        <taxon>Culicidae</taxon>
        <taxon>Culicinae</taxon>
        <taxon>Aedini</taxon>
        <taxon>Aedes</taxon>
        <taxon>Stegomyia</taxon>
    </lineage>
</organism>
<proteinExistence type="predicted"/>
<dbReference type="SUPFAM" id="SSF101898">
    <property type="entry name" value="NHL repeat"/>
    <property type="match status" value="1"/>
</dbReference>
<feature type="compositionally biased region" description="Polar residues" evidence="7">
    <location>
        <begin position="1"/>
        <end position="13"/>
    </location>
</feature>
<dbReference type="CDD" id="cd19798">
    <property type="entry name" value="Bbox2_BRAT-like"/>
    <property type="match status" value="1"/>
</dbReference>
<gene>
    <name evidence="10" type="ORF">AaeL_AAEL017329</name>
</gene>
<protein>
    <submittedName>
        <fullName evidence="10">AAEL017329-PA</fullName>
    </submittedName>
</protein>
<dbReference type="PROSITE" id="PS00518">
    <property type="entry name" value="ZF_RING_1"/>
    <property type="match status" value="1"/>
</dbReference>
<feature type="compositionally biased region" description="Basic and acidic residues" evidence="7">
    <location>
        <begin position="18"/>
        <end position="27"/>
    </location>
</feature>
<evidence type="ECO:0000256" key="5">
    <source>
        <dbReference type="PROSITE-ProRule" id="PRU00024"/>
    </source>
</evidence>
<dbReference type="CDD" id="cd19813">
    <property type="entry name" value="Bbox1_BRAT-like"/>
    <property type="match status" value="1"/>
</dbReference>
<accession>J9HI93</accession>
<keyword evidence="3 5" id="KW-0863">Zinc-finger</keyword>
<dbReference type="GO" id="GO:0061630">
    <property type="term" value="F:ubiquitin protein ligase activity"/>
    <property type="evidence" value="ECO:0007669"/>
    <property type="project" value="TreeGrafter"/>
</dbReference>
<evidence type="ECO:0000313" key="10">
    <source>
        <dbReference type="EMBL" id="EJY57589.1"/>
    </source>
</evidence>
<dbReference type="PhylomeDB" id="J9HI93"/>
<dbReference type="InterPro" id="IPR003649">
    <property type="entry name" value="Bbox_C"/>
</dbReference>
<dbReference type="InterPro" id="IPR001258">
    <property type="entry name" value="NHL_repeat"/>
</dbReference>
<feature type="compositionally biased region" description="Polar residues" evidence="7">
    <location>
        <begin position="153"/>
        <end position="175"/>
    </location>
</feature>
<dbReference type="CDD" id="cd20482">
    <property type="entry name" value="CC_brat-like"/>
    <property type="match status" value="1"/>
</dbReference>
<evidence type="ECO:0000259" key="8">
    <source>
        <dbReference type="PROSITE" id="PS50089"/>
    </source>
</evidence>
<dbReference type="InterPro" id="IPR011042">
    <property type="entry name" value="6-blade_b-propeller_TolB-like"/>
</dbReference>
<feature type="domain" description="RING-type" evidence="8">
    <location>
        <begin position="308"/>
        <end position="342"/>
    </location>
</feature>
<dbReference type="Gene3D" id="3.30.160.60">
    <property type="entry name" value="Classic Zinc Finger"/>
    <property type="match status" value="1"/>
</dbReference>
<reference evidence="10" key="1">
    <citation type="submission" date="2005-10" db="EMBL/GenBank/DDBJ databases">
        <authorList>
            <person name="Loftus B.J."/>
            <person name="Nene V.M."/>
            <person name="Hannick L.I."/>
            <person name="Bidwell S."/>
            <person name="Haas B."/>
            <person name="Amedeo P."/>
            <person name="Orvis J."/>
            <person name="Wortman J.R."/>
            <person name="White O.R."/>
            <person name="Salzberg S."/>
            <person name="Shumway M."/>
            <person name="Koo H."/>
            <person name="Zhao Y."/>
            <person name="Holmes M."/>
            <person name="Miller J."/>
            <person name="Schatz M."/>
            <person name="Pop M."/>
            <person name="Pai G."/>
            <person name="Utterback T."/>
            <person name="Rogers Y.-H."/>
            <person name="Kravitz S."/>
            <person name="Fraser C.M."/>
        </authorList>
    </citation>
    <scope>NUCLEOTIDE SEQUENCE</scope>
    <source>
        <strain evidence="10">Liverpool</strain>
    </source>
</reference>
<dbReference type="Pfam" id="PF00097">
    <property type="entry name" value="zf-C3HC4"/>
    <property type="match status" value="1"/>
</dbReference>
<sequence length="1148" mass="126633">MSLVHSPNKTRSGVQHGDISEEGRENQNRLACAKESLIRRIGVLSRQRSKAAGKIKRIGGIMIDDDADMSVPKLKVYARNVDAIYSENNDFHNPLADNLLDDAMDEHDRVYTKFEIDYLEVSTYIKEMQVVVQQQPLKAPIPIEVHTEISCERSPSNTSSALTPQGSHSVTSSCSIQTAPTKKTVRILTTVLHVYDSQGKPHFCRVLLVNLITKKMSEAIGAKISSANVKISGVNNRTTTSMEKAIVKFRFRYNDYRATVECVITPAVTGRIPSANIDVTDWCISLGFQLADPDFNVPQENKYISPRVLSCLHVFCEACLEKLMSDDEAKKMEGLLDCPTCKQTTKVGSKGVAALHQDYILTNVLDLSTIEPSMLACTSCKSKEMAISRCNDCANFLCASCDNAHRYMRCFEDHKVVQLEDLRKSSEKVAIHKPLYCSVHPPENLKYFCFNCQIPVCNECLIGEHKGKEHNYQIISEAEKPMRSELENLMKEAKTKIEYCNQATSDLDTSLHDLQNQFETARDLINESFQSFKAVLEKCRDNALKNLEKLHSERELKIMELFHNVEKSTEKIENTAKFTKKVLDQANGPELLSLKKMIAMQFSNLMGSTPKVDVNFSLEFQTSFEKFDQIAPELFGTFRTETSPPSPKETTPPPSLPGMAIMINKPPTTANGSCGLSQGPLTGSVTASSPISLPTSMQSSFDGDISNLGASYMMPHVLTPEPPASTPIANNHLPAAPATVGGSATLPGLSSIAEYNLHRLANLTETAPDISDAIVPVNTPNPTTNFTLADLISGDPNAFQALSKYSLNNPDIPAGPMMPPHPNMDNLSLLSDFSGLPGATSTMLPTTPMSMDSSLSGEMAAMSRFQVNGRTKATPMQIRCKFGSLGQTKGQFNSPHGFCLGVDEEIVVADTNNHRIEIFEKNGTFKFSFGVPGKEEGQLFYPRKVAVMRSSAKFVVCDRGNERSRMQIFSKNGHFIKKIAIRYIDIVAGLAVTNKGLIVAVDSVSPTVFIISEDGNLIHWFDCSDFMREPSDIAINGSDFYVCDFKGHCVAVFSEEGTFKYRIGSEKVTCFPNGIDISDAGDVLIGDSHGNRFHVACYSKDGQLQSEYECPYVKVSRCCGLKITSEGYVVTLAKNNHHVLVLNTLYIQ</sequence>
<evidence type="ECO:0000313" key="11">
    <source>
        <dbReference type="Proteomes" id="UP000682892"/>
    </source>
</evidence>
<dbReference type="SMART" id="SM00502">
    <property type="entry name" value="BBC"/>
    <property type="match status" value="1"/>
</dbReference>